<protein>
    <submittedName>
        <fullName evidence="1">DUF3348 domain-containing protein</fullName>
    </submittedName>
</protein>
<name>A0ABT1ALZ7_9RALS</name>
<dbReference type="EMBL" id="JAMXHT010000005">
    <property type="protein sequence ID" value="MCO5399420.1"/>
    <property type="molecule type" value="Genomic_DNA"/>
</dbReference>
<dbReference type="Pfam" id="PF11828">
    <property type="entry name" value="DUF3348"/>
    <property type="match status" value="1"/>
</dbReference>
<organism evidence="1 2">
    <name type="scientific">Ralstonia soli</name>
    <dbReference type="NCBI Taxonomy" id="2953896"/>
    <lineage>
        <taxon>Bacteria</taxon>
        <taxon>Pseudomonadati</taxon>
        <taxon>Pseudomonadota</taxon>
        <taxon>Betaproteobacteria</taxon>
        <taxon>Burkholderiales</taxon>
        <taxon>Burkholderiaceae</taxon>
        <taxon>Ralstonia</taxon>
    </lineage>
</organism>
<reference evidence="1" key="2">
    <citation type="journal article" date="2023" name="Front. Microbiol.">
        <title>Ralstonia chuxiongensis sp. nov., Ralstonia mojiangensis sp. nov., and Ralstonia soli sp. nov., isolated from tobacco fields, are three novel species in the family Burkholderiaceae.</title>
        <authorList>
            <person name="Lu C.H."/>
            <person name="Zhang Y.Y."/>
            <person name="Jiang N."/>
            <person name="Chen W."/>
            <person name="Shao X."/>
            <person name="Zhao Z.M."/>
            <person name="Lu W.L."/>
            <person name="Hu X."/>
            <person name="Xi Y.X."/>
            <person name="Zou S.Y."/>
            <person name="Wei Q.J."/>
            <person name="Lin Z.L."/>
            <person name="Gong L."/>
            <person name="Gai X.T."/>
            <person name="Zhang L.Q."/>
            <person name="Li J.Y."/>
            <person name="Jin Y."/>
            <person name="Xia Z.Y."/>
        </authorList>
    </citation>
    <scope>NUCLEOTIDE SEQUENCE</scope>
    <source>
        <strain evidence="1">21MJYT02-11</strain>
    </source>
</reference>
<comment type="caution">
    <text evidence="1">The sequence shown here is derived from an EMBL/GenBank/DDBJ whole genome shotgun (WGS) entry which is preliminary data.</text>
</comment>
<accession>A0ABT1ALZ7</accession>
<gene>
    <name evidence="1" type="ORF">NG900_14575</name>
</gene>
<dbReference type="Proteomes" id="UP001162811">
    <property type="component" value="Unassembled WGS sequence"/>
</dbReference>
<keyword evidence="2" id="KW-1185">Reference proteome</keyword>
<proteinExistence type="predicted"/>
<evidence type="ECO:0000313" key="2">
    <source>
        <dbReference type="Proteomes" id="UP001162811"/>
    </source>
</evidence>
<sequence>MAHDPPRTALSGPVLIRLLARLADVDVRESRQLLSDRLSQWLNWTDAITLSSALSTHPPAFVSSGRPVVADAEAMCARQRTALTKAIASTCAPETRPGGKARQPIQSAPAPLTVDYADYRQRYVLMQQTMELEIGTLRDRLRRLLAAATPDLARLAVLDASMEQALAPRERALLSTIPAWLGKHFERLRATEPPAESLSPAKSRAWLEAFRKDMQSVLLAELDVRFQPVDGLLAALRPS</sequence>
<dbReference type="RefSeq" id="WP_252681576.1">
    <property type="nucleotide sequence ID" value="NZ_JAMXHT010000005.1"/>
</dbReference>
<evidence type="ECO:0000313" key="1">
    <source>
        <dbReference type="EMBL" id="MCO5399420.1"/>
    </source>
</evidence>
<dbReference type="InterPro" id="IPR021783">
    <property type="entry name" value="DUF3348"/>
</dbReference>
<reference evidence="1" key="1">
    <citation type="submission" date="2022-06" db="EMBL/GenBank/DDBJ databases">
        <authorList>
            <person name="Lu C.-H."/>
        </authorList>
    </citation>
    <scope>NUCLEOTIDE SEQUENCE</scope>
    <source>
        <strain evidence="1">21MJYT02-11</strain>
    </source>
</reference>